<dbReference type="InParanoid" id="B9TMM3"/>
<accession>B9TMM3</accession>
<evidence type="ECO:0000313" key="2">
    <source>
        <dbReference type="Proteomes" id="UP000008311"/>
    </source>
</evidence>
<evidence type="ECO:0000313" key="1">
    <source>
        <dbReference type="EMBL" id="EEF22890.1"/>
    </source>
</evidence>
<reference evidence="2" key="1">
    <citation type="journal article" date="2010" name="Nat. Biotechnol.">
        <title>Draft genome sequence of the oilseed species Ricinus communis.</title>
        <authorList>
            <person name="Chan A.P."/>
            <person name="Crabtree J."/>
            <person name="Zhao Q."/>
            <person name="Lorenzi H."/>
            <person name="Orvis J."/>
            <person name="Puiu D."/>
            <person name="Melake-Berhan A."/>
            <person name="Jones K.M."/>
            <person name="Redman J."/>
            <person name="Chen G."/>
            <person name="Cahoon E.B."/>
            <person name="Gedil M."/>
            <person name="Stanke M."/>
            <person name="Haas B.J."/>
            <person name="Wortman J.R."/>
            <person name="Fraser-Liggett C.M."/>
            <person name="Ravel J."/>
            <person name="Rabinowicz P.D."/>
        </authorList>
    </citation>
    <scope>NUCLEOTIDE SEQUENCE [LARGE SCALE GENOMIC DNA]</scope>
    <source>
        <strain evidence="2">cv. Hale</strain>
    </source>
</reference>
<dbReference type="AlphaFoldDB" id="B9TMM3"/>
<dbReference type="Proteomes" id="UP000008311">
    <property type="component" value="Unassembled WGS sequence"/>
</dbReference>
<sequence>MNHGIGVQHSRLGIDFPNRIAACNCRTHELALDGIALLDQFAAVGMNQRRLGHRKTEEGNFVDRREETYFILAAMPALEISNEAGRRAAEFSKSRDETWRQNVELYRPSVMAKRP</sequence>
<name>B9TMM3_RICCO</name>
<proteinExistence type="predicted"/>
<organism evidence="1 2">
    <name type="scientific">Ricinus communis</name>
    <name type="common">Castor bean</name>
    <dbReference type="NCBI Taxonomy" id="3988"/>
    <lineage>
        <taxon>Eukaryota</taxon>
        <taxon>Viridiplantae</taxon>
        <taxon>Streptophyta</taxon>
        <taxon>Embryophyta</taxon>
        <taxon>Tracheophyta</taxon>
        <taxon>Spermatophyta</taxon>
        <taxon>Magnoliopsida</taxon>
        <taxon>eudicotyledons</taxon>
        <taxon>Gunneridae</taxon>
        <taxon>Pentapetalae</taxon>
        <taxon>rosids</taxon>
        <taxon>fabids</taxon>
        <taxon>Malpighiales</taxon>
        <taxon>Euphorbiaceae</taxon>
        <taxon>Acalyphoideae</taxon>
        <taxon>Acalypheae</taxon>
        <taxon>Ricinus</taxon>
    </lineage>
</organism>
<dbReference type="EMBL" id="EQ989523">
    <property type="protein sequence ID" value="EEF22890.1"/>
    <property type="molecule type" value="Genomic_DNA"/>
</dbReference>
<keyword evidence="2" id="KW-1185">Reference proteome</keyword>
<gene>
    <name evidence="1" type="ORF">RCOM_2006800</name>
</gene>
<protein>
    <submittedName>
        <fullName evidence="1">Uncharacterized protein</fullName>
    </submittedName>
</protein>